<dbReference type="Pfam" id="PF00271">
    <property type="entry name" value="Helicase_C"/>
    <property type="match status" value="1"/>
</dbReference>
<accession>A0A1G2HKB1</accession>
<proteinExistence type="predicted"/>
<dbReference type="CDD" id="cd18785">
    <property type="entry name" value="SF2_C"/>
    <property type="match status" value="1"/>
</dbReference>
<evidence type="ECO:0000313" key="3">
    <source>
        <dbReference type="Proteomes" id="UP000178991"/>
    </source>
</evidence>
<dbReference type="Proteomes" id="UP000178991">
    <property type="component" value="Unassembled WGS sequence"/>
</dbReference>
<dbReference type="InterPro" id="IPR027417">
    <property type="entry name" value="P-loop_NTPase"/>
</dbReference>
<evidence type="ECO:0000313" key="2">
    <source>
        <dbReference type="EMBL" id="OGZ62922.1"/>
    </source>
</evidence>
<reference evidence="2 3" key="1">
    <citation type="journal article" date="2016" name="Nat. Commun.">
        <title>Thousands of microbial genomes shed light on interconnected biogeochemical processes in an aquifer system.</title>
        <authorList>
            <person name="Anantharaman K."/>
            <person name="Brown C.T."/>
            <person name="Hug L.A."/>
            <person name="Sharon I."/>
            <person name="Castelle C.J."/>
            <person name="Probst A.J."/>
            <person name="Thomas B.C."/>
            <person name="Singh A."/>
            <person name="Wilkins M.J."/>
            <person name="Karaoz U."/>
            <person name="Brodie E.L."/>
            <person name="Williams K.H."/>
            <person name="Hubbard S.S."/>
            <person name="Banfield J.F."/>
        </authorList>
    </citation>
    <scope>NUCLEOTIDE SEQUENCE [LARGE SCALE GENOMIC DNA]</scope>
</reference>
<name>A0A1G2HKB1_9BACT</name>
<gene>
    <name evidence="2" type="ORF">A2639_01365</name>
</gene>
<comment type="caution">
    <text evidence="2">The sequence shown here is derived from an EMBL/GenBank/DDBJ whole genome shotgun (WGS) entry which is preliminary data.</text>
</comment>
<dbReference type="Gene3D" id="3.40.50.300">
    <property type="entry name" value="P-loop containing nucleotide triphosphate hydrolases"/>
    <property type="match status" value="1"/>
</dbReference>
<organism evidence="2 3">
    <name type="scientific">Candidatus Staskawiczbacteria bacterium RIFCSPHIGHO2_01_FULL_34_27</name>
    <dbReference type="NCBI Taxonomy" id="1802199"/>
    <lineage>
        <taxon>Bacteria</taxon>
        <taxon>Candidatus Staskawicziibacteriota</taxon>
    </lineage>
</organism>
<dbReference type="SUPFAM" id="SSF52540">
    <property type="entry name" value="P-loop containing nucleoside triphosphate hydrolases"/>
    <property type="match status" value="1"/>
</dbReference>
<dbReference type="InterPro" id="IPR001650">
    <property type="entry name" value="Helicase_C-like"/>
</dbReference>
<evidence type="ECO:0000259" key="1">
    <source>
        <dbReference type="Pfam" id="PF00271"/>
    </source>
</evidence>
<feature type="domain" description="Helicase C-terminal" evidence="1">
    <location>
        <begin position="12"/>
        <end position="79"/>
    </location>
</feature>
<protein>
    <recommendedName>
        <fullName evidence="1">Helicase C-terminal domain-containing protein</fullName>
    </recommendedName>
</protein>
<sequence length="101" mass="11593">MEVLRLHLKGLCETIVISGEDSASKRHIKIKQIESGHYQVILSTGQFFGEGLDIQNIDCLVIAFPFSFEGKLIQYIGRLRGNNNEKIIIDYRDKNIPFLER</sequence>
<dbReference type="AlphaFoldDB" id="A0A1G2HKB1"/>
<dbReference type="EMBL" id="MHOL01000010">
    <property type="protein sequence ID" value="OGZ62922.1"/>
    <property type="molecule type" value="Genomic_DNA"/>
</dbReference>